<dbReference type="PANTHER" id="PTHR37984:SF5">
    <property type="entry name" value="PROTEIN NYNRIN-LIKE"/>
    <property type="match status" value="1"/>
</dbReference>
<feature type="non-terminal residue" evidence="14">
    <location>
        <position position="800"/>
    </location>
</feature>
<dbReference type="Pfam" id="PF08284">
    <property type="entry name" value="RVP_2"/>
    <property type="match status" value="1"/>
</dbReference>
<evidence type="ECO:0000256" key="6">
    <source>
        <dbReference type="ARBA" id="ARBA00022722"/>
    </source>
</evidence>
<dbReference type="PROSITE" id="PS50158">
    <property type="entry name" value="ZF_CCHC"/>
    <property type="match status" value="1"/>
</dbReference>
<keyword evidence="11" id="KW-0479">Metal-binding</keyword>
<keyword evidence="8" id="KW-0255">Endonuclease</keyword>
<evidence type="ECO:0000313" key="14">
    <source>
        <dbReference type="EMBL" id="KAL0157283.1"/>
    </source>
</evidence>
<dbReference type="FunFam" id="3.30.70.270:FF:000003">
    <property type="entry name" value="Transposon Ty3-G Gag-Pol polyprotein"/>
    <property type="match status" value="1"/>
</dbReference>
<dbReference type="Gene3D" id="3.10.10.10">
    <property type="entry name" value="HIV Type 1 Reverse Transcriptase, subunit A, domain 1"/>
    <property type="match status" value="1"/>
</dbReference>
<evidence type="ECO:0000256" key="4">
    <source>
        <dbReference type="ARBA" id="ARBA00022679"/>
    </source>
</evidence>
<sequence length="800" mass="91058">ELAHGVTLLISTQKTRVRVPPKQTRYSKTEPMEGQKGWEPAEGQGTHQALTEILHLLSLQSQASSTQVIHPSTSPPERASPMCTSEPKLPAPERFDGNPERCRGFITQCTLAFQLQPSSLPTKNSKVAYVITLLTGRALDWASALWEQGSLLTTNCKDFIAELKRVFHHPASKGEVDHRLLHISQGTRSVADFTIEFRTLATESGWDERALKAIYHHALSHDELAFRDPAPNFESLIDMAIRVDHRIRERQQERRREASITDSGNTFELVPPLNAPEEPMQLGGTRISQGERNRRIRDKCCLYCGKPGHFRATCPELVEVVPCAMTSGLTIQATVVHGSQHHLVCAFVDSGAAESFMDYNMAKRLSIHPTSLQKPLNIMAVDGSPLGSGEVSYCTPPLQLWMGEHTECIQFFLIHSPKLPLILGYSWLAKHNPHIDWTQGVVRGNYQHPISRPALPRSWLLQKWNLLLPHPLLTVPTYLTFPMNIGISERFLARLKQPHYHPIDPTTAPLTYHLVRIREGDEWKTAFNTPTGHYEYQVKPFGLVNAPATFQALINDVLREMLNVFVFVYLEDILIFSRTCHEHVQQVRQVLTQLLKNRLYVKLEKSEFHVPEVSFLGFRVSRGRLQMERGKIQAVLNWPQPTSVKQVQRFLGFSNFYRRFIRNFSAVAEPLSALTKKSAKPFLWTGRADQAFKKPKWLFTSAPILTLPNPELPFVLEVDASEVGVGAVLSQRGEHDDKLHPCTFFSHQLTPTQRNYNIGNRELLAIKMALEEWRHWLEGARHPFLIWTDHKNLTYIQEAK</sequence>
<organism evidence="14 15">
    <name type="scientific">Cirrhinus mrigala</name>
    <name type="common">Mrigala</name>
    <dbReference type="NCBI Taxonomy" id="683832"/>
    <lineage>
        <taxon>Eukaryota</taxon>
        <taxon>Metazoa</taxon>
        <taxon>Chordata</taxon>
        <taxon>Craniata</taxon>
        <taxon>Vertebrata</taxon>
        <taxon>Euteleostomi</taxon>
        <taxon>Actinopterygii</taxon>
        <taxon>Neopterygii</taxon>
        <taxon>Teleostei</taxon>
        <taxon>Ostariophysi</taxon>
        <taxon>Cypriniformes</taxon>
        <taxon>Cyprinidae</taxon>
        <taxon>Labeoninae</taxon>
        <taxon>Labeonini</taxon>
        <taxon>Cirrhinus</taxon>
    </lineage>
</organism>
<dbReference type="SUPFAM" id="SSF56672">
    <property type="entry name" value="DNA/RNA polymerases"/>
    <property type="match status" value="1"/>
</dbReference>
<keyword evidence="9" id="KW-0238">DNA-binding</keyword>
<dbReference type="Proteomes" id="UP001529510">
    <property type="component" value="Unassembled WGS sequence"/>
</dbReference>
<keyword evidence="15" id="KW-1185">Reference proteome</keyword>
<evidence type="ECO:0000256" key="10">
    <source>
        <dbReference type="ARBA" id="ARBA00023268"/>
    </source>
</evidence>
<keyword evidence="4" id="KW-0808">Transferase</keyword>
<dbReference type="InterPro" id="IPR036875">
    <property type="entry name" value="Znf_CCHC_sf"/>
</dbReference>
<dbReference type="InterPro" id="IPR000477">
    <property type="entry name" value="RT_dom"/>
</dbReference>
<evidence type="ECO:0000256" key="5">
    <source>
        <dbReference type="ARBA" id="ARBA00022695"/>
    </source>
</evidence>
<keyword evidence="11" id="KW-0863">Zinc-finger</keyword>
<dbReference type="EC" id="3.1.26.4" evidence="2"/>
<dbReference type="InterPro" id="IPR043128">
    <property type="entry name" value="Rev_trsase/Diguanyl_cyclase"/>
</dbReference>
<dbReference type="FunFam" id="3.10.20.370:FF:000003">
    <property type="entry name" value="Transposon Tf2-6 polyprotein"/>
    <property type="match status" value="1"/>
</dbReference>
<dbReference type="CDD" id="cd01647">
    <property type="entry name" value="RT_LTR"/>
    <property type="match status" value="1"/>
</dbReference>
<dbReference type="SUPFAM" id="SSF57756">
    <property type="entry name" value="Retrovirus zinc finger-like domains"/>
    <property type="match status" value="1"/>
</dbReference>
<dbReference type="InterPro" id="IPR001878">
    <property type="entry name" value="Znf_CCHC"/>
</dbReference>
<dbReference type="PANTHER" id="PTHR37984">
    <property type="entry name" value="PROTEIN CBG26694"/>
    <property type="match status" value="1"/>
</dbReference>
<keyword evidence="3" id="KW-0645">Protease</keyword>
<gene>
    <name evidence="14" type="ORF">M9458_048529</name>
</gene>
<keyword evidence="6" id="KW-0540">Nuclease</keyword>
<evidence type="ECO:0000259" key="13">
    <source>
        <dbReference type="PROSITE" id="PS50158"/>
    </source>
</evidence>
<accession>A0ABD0N579</accession>
<keyword evidence="10" id="KW-0511">Multifunctional enzyme</keyword>
<evidence type="ECO:0000256" key="8">
    <source>
        <dbReference type="ARBA" id="ARBA00022759"/>
    </source>
</evidence>
<dbReference type="GO" id="GO:0004190">
    <property type="term" value="F:aspartic-type endopeptidase activity"/>
    <property type="evidence" value="ECO:0007669"/>
    <property type="project" value="UniProtKB-KW"/>
</dbReference>
<dbReference type="Pfam" id="PF00078">
    <property type="entry name" value="RVT_1"/>
    <property type="match status" value="1"/>
</dbReference>
<dbReference type="AlphaFoldDB" id="A0ABD0N579"/>
<feature type="non-terminal residue" evidence="14">
    <location>
        <position position="1"/>
    </location>
</feature>
<dbReference type="GO" id="GO:0006508">
    <property type="term" value="P:proteolysis"/>
    <property type="evidence" value="ECO:0007669"/>
    <property type="project" value="UniProtKB-KW"/>
</dbReference>
<evidence type="ECO:0000313" key="15">
    <source>
        <dbReference type="Proteomes" id="UP001529510"/>
    </source>
</evidence>
<evidence type="ECO:0000256" key="1">
    <source>
        <dbReference type="ARBA" id="ARBA00010879"/>
    </source>
</evidence>
<evidence type="ECO:0000256" key="9">
    <source>
        <dbReference type="ARBA" id="ARBA00023125"/>
    </source>
</evidence>
<dbReference type="InterPro" id="IPR041577">
    <property type="entry name" value="RT_RNaseH_2"/>
</dbReference>
<evidence type="ECO:0000256" key="3">
    <source>
        <dbReference type="ARBA" id="ARBA00022670"/>
    </source>
</evidence>
<protein>
    <recommendedName>
        <fullName evidence="2">ribonuclease H</fullName>
        <ecNumber evidence="2">3.1.26.4</ecNumber>
    </recommendedName>
</protein>
<comment type="caution">
    <text evidence="14">The sequence shown here is derived from an EMBL/GenBank/DDBJ whole genome shotgun (WGS) entry which is preliminary data.</text>
</comment>
<dbReference type="Pfam" id="PF17919">
    <property type="entry name" value="RT_RNaseH_2"/>
    <property type="match status" value="1"/>
</dbReference>
<dbReference type="InterPro" id="IPR032549">
    <property type="entry name" value="DUF4939"/>
</dbReference>
<feature type="region of interest" description="Disordered" evidence="12">
    <location>
        <begin position="21"/>
        <end position="42"/>
    </location>
</feature>
<dbReference type="GO" id="GO:0008270">
    <property type="term" value="F:zinc ion binding"/>
    <property type="evidence" value="ECO:0007669"/>
    <property type="project" value="UniProtKB-KW"/>
</dbReference>
<dbReference type="InterPro" id="IPR050951">
    <property type="entry name" value="Retrovirus_Pol_polyprotein"/>
</dbReference>
<dbReference type="GO" id="GO:0016779">
    <property type="term" value="F:nucleotidyltransferase activity"/>
    <property type="evidence" value="ECO:0007669"/>
    <property type="project" value="UniProtKB-KW"/>
</dbReference>
<dbReference type="SUPFAM" id="SSF50630">
    <property type="entry name" value="Acid proteases"/>
    <property type="match status" value="1"/>
</dbReference>
<dbReference type="GO" id="GO:0003677">
    <property type="term" value="F:DNA binding"/>
    <property type="evidence" value="ECO:0007669"/>
    <property type="project" value="UniProtKB-KW"/>
</dbReference>
<comment type="similarity">
    <text evidence="1">Belongs to the beta type-B retroviral polymerase family. HERV class-II K(HML-2) pol subfamily.</text>
</comment>
<dbReference type="CDD" id="cd00303">
    <property type="entry name" value="retropepsin_like"/>
    <property type="match status" value="1"/>
</dbReference>
<dbReference type="InterPro" id="IPR043502">
    <property type="entry name" value="DNA/RNA_pol_sf"/>
</dbReference>
<name>A0ABD0N579_CIRMR</name>
<feature type="region of interest" description="Disordered" evidence="12">
    <location>
        <begin position="252"/>
        <end position="290"/>
    </location>
</feature>
<dbReference type="InterPro" id="IPR021109">
    <property type="entry name" value="Peptidase_aspartic_dom_sf"/>
</dbReference>
<dbReference type="Gene3D" id="2.40.70.10">
    <property type="entry name" value="Acid Proteases"/>
    <property type="match status" value="1"/>
</dbReference>
<dbReference type="EMBL" id="JAMKFB020000024">
    <property type="protein sequence ID" value="KAL0157283.1"/>
    <property type="molecule type" value="Genomic_DNA"/>
</dbReference>
<dbReference type="Pfam" id="PF16297">
    <property type="entry name" value="DUF4939"/>
    <property type="match status" value="1"/>
</dbReference>
<proteinExistence type="inferred from homology"/>
<feature type="domain" description="CCHC-type" evidence="13">
    <location>
        <begin position="301"/>
        <end position="316"/>
    </location>
</feature>
<keyword evidence="8" id="KW-0378">Hydrolase</keyword>
<dbReference type="Gene3D" id="3.30.70.270">
    <property type="match status" value="2"/>
</dbReference>
<keyword evidence="5" id="KW-0548">Nucleotidyltransferase</keyword>
<evidence type="ECO:0000256" key="11">
    <source>
        <dbReference type="PROSITE-ProRule" id="PRU00047"/>
    </source>
</evidence>
<dbReference type="Gene3D" id="3.10.20.370">
    <property type="match status" value="1"/>
</dbReference>
<dbReference type="FunFam" id="3.30.70.270:FF:000020">
    <property type="entry name" value="Transposon Tf2-6 polyprotein-like Protein"/>
    <property type="match status" value="1"/>
</dbReference>
<keyword evidence="11" id="KW-0862">Zinc</keyword>
<keyword evidence="7" id="KW-0064">Aspartyl protease</keyword>
<evidence type="ECO:0000256" key="7">
    <source>
        <dbReference type="ARBA" id="ARBA00022750"/>
    </source>
</evidence>
<evidence type="ECO:0000256" key="12">
    <source>
        <dbReference type="SAM" id="MobiDB-lite"/>
    </source>
</evidence>
<evidence type="ECO:0000256" key="2">
    <source>
        <dbReference type="ARBA" id="ARBA00012180"/>
    </source>
</evidence>
<reference evidence="14 15" key="1">
    <citation type="submission" date="2024-05" db="EMBL/GenBank/DDBJ databases">
        <title>Genome sequencing and assembly of Indian major carp, Cirrhinus mrigala (Hamilton, 1822).</title>
        <authorList>
            <person name="Mohindra V."/>
            <person name="Chowdhury L.M."/>
            <person name="Lal K."/>
            <person name="Jena J.K."/>
        </authorList>
    </citation>
    <scope>NUCLEOTIDE SEQUENCE [LARGE SCALE GENOMIC DNA]</scope>
    <source>
        <strain evidence="14">CM1030</strain>
        <tissue evidence="14">Blood</tissue>
    </source>
</reference>
<dbReference type="CDD" id="cd09274">
    <property type="entry name" value="RNase_HI_RT_Ty3"/>
    <property type="match status" value="1"/>
</dbReference>
<dbReference type="GO" id="GO:0004523">
    <property type="term" value="F:RNA-DNA hybrid ribonuclease activity"/>
    <property type="evidence" value="ECO:0007669"/>
    <property type="project" value="UniProtKB-EC"/>
</dbReference>